<feature type="non-terminal residue" evidence="2">
    <location>
        <position position="1"/>
    </location>
</feature>
<protein>
    <submittedName>
        <fullName evidence="2">12331_t:CDS:1</fullName>
    </submittedName>
</protein>
<organism evidence="2 3">
    <name type="scientific">Gigaspora margarita</name>
    <dbReference type="NCBI Taxonomy" id="4874"/>
    <lineage>
        <taxon>Eukaryota</taxon>
        <taxon>Fungi</taxon>
        <taxon>Fungi incertae sedis</taxon>
        <taxon>Mucoromycota</taxon>
        <taxon>Glomeromycotina</taxon>
        <taxon>Glomeromycetes</taxon>
        <taxon>Diversisporales</taxon>
        <taxon>Gigasporaceae</taxon>
        <taxon>Gigaspora</taxon>
    </lineage>
</organism>
<feature type="non-terminal residue" evidence="2">
    <location>
        <position position="90"/>
    </location>
</feature>
<proteinExistence type="predicted"/>
<comment type="caution">
    <text evidence="2">The sequence shown here is derived from an EMBL/GenBank/DDBJ whole genome shotgun (WGS) entry which is preliminary data.</text>
</comment>
<feature type="region of interest" description="Disordered" evidence="1">
    <location>
        <begin position="70"/>
        <end position="90"/>
    </location>
</feature>
<keyword evidence="3" id="KW-1185">Reference proteome</keyword>
<evidence type="ECO:0000313" key="2">
    <source>
        <dbReference type="EMBL" id="CAG8856055.1"/>
    </source>
</evidence>
<evidence type="ECO:0000313" key="3">
    <source>
        <dbReference type="Proteomes" id="UP000789901"/>
    </source>
</evidence>
<gene>
    <name evidence="2" type="ORF">GMARGA_LOCUS44876</name>
</gene>
<name>A0ABN7XLY5_GIGMA</name>
<sequence length="90" mass="10968">KEVDEPMVFYAQKSKWQQPQRKNNYRRKQVYNAETIEENNDDTGYQEYQEYQEYLKAKQAYLASIQEHRKLRKKETSNLEAIPEDSEEET</sequence>
<dbReference type="EMBL" id="CAJVQB010155739">
    <property type="protein sequence ID" value="CAG8856055.1"/>
    <property type="molecule type" value="Genomic_DNA"/>
</dbReference>
<accession>A0ABN7XLY5</accession>
<evidence type="ECO:0000256" key="1">
    <source>
        <dbReference type="SAM" id="MobiDB-lite"/>
    </source>
</evidence>
<reference evidence="2 3" key="1">
    <citation type="submission" date="2021-06" db="EMBL/GenBank/DDBJ databases">
        <authorList>
            <person name="Kallberg Y."/>
            <person name="Tangrot J."/>
            <person name="Rosling A."/>
        </authorList>
    </citation>
    <scope>NUCLEOTIDE SEQUENCE [LARGE SCALE GENOMIC DNA]</scope>
    <source>
        <strain evidence="2 3">120-4 pot B 10/14</strain>
    </source>
</reference>
<dbReference type="Proteomes" id="UP000789901">
    <property type="component" value="Unassembled WGS sequence"/>
</dbReference>